<evidence type="ECO:0000256" key="14">
    <source>
        <dbReference type="ARBA" id="ARBA00023125"/>
    </source>
</evidence>
<dbReference type="PANTHER" id="PTHR42705">
    <property type="entry name" value="BIFUNCTIONAL NON-HOMOLOGOUS END JOINING PROTEIN LIGD"/>
    <property type="match status" value="1"/>
</dbReference>
<dbReference type="CDD" id="cd04862">
    <property type="entry name" value="PaeLigD_Pol_like"/>
    <property type="match status" value="1"/>
</dbReference>
<keyword evidence="18" id="KW-0511">Multifunctional enzyme</keyword>
<keyword evidence="6" id="KW-0540">Nuclease</keyword>
<keyword evidence="15" id="KW-0233">DNA recombination</keyword>
<protein>
    <recommendedName>
        <fullName evidence="2">DNA ligase (ATP)</fullName>
        <ecNumber evidence="2">6.5.1.1</ecNumber>
    </recommendedName>
    <alternativeName>
        <fullName evidence="19">NHEJ DNA polymerase</fullName>
    </alternativeName>
</protein>
<dbReference type="InterPro" id="IPR014145">
    <property type="entry name" value="LigD_pol_dom"/>
</dbReference>
<evidence type="ECO:0000256" key="10">
    <source>
        <dbReference type="ARBA" id="ARBA00022801"/>
    </source>
</evidence>
<dbReference type="InterPro" id="IPR012340">
    <property type="entry name" value="NA-bd_OB-fold"/>
</dbReference>
<evidence type="ECO:0000256" key="7">
    <source>
        <dbReference type="ARBA" id="ARBA00022723"/>
    </source>
</evidence>
<comment type="catalytic activity">
    <reaction evidence="20">
        <text>ATP + (deoxyribonucleotide)n-3'-hydroxyl + 5'-phospho-(deoxyribonucleotide)m = (deoxyribonucleotide)n+m + AMP + diphosphate.</text>
        <dbReference type="EC" id="6.5.1.1"/>
    </reaction>
</comment>
<keyword evidence="3 23" id="KW-0436">Ligase</keyword>
<evidence type="ECO:0000256" key="9">
    <source>
        <dbReference type="ARBA" id="ARBA00022763"/>
    </source>
</evidence>
<dbReference type="NCBIfam" id="NF004628">
    <property type="entry name" value="PRK05972.1"/>
    <property type="match status" value="1"/>
</dbReference>
<dbReference type="Gene3D" id="2.40.50.140">
    <property type="entry name" value="Nucleic acid-binding proteins"/>
    <property type="match status" value="1"/>
</dbReference>
<evidence type="ECO:0000256" key="12">
    <source>
        <dbReference type="ARBA" id="ARBA00022840"/>
    </source>
</evidence>
<dbReference type="NCBIfam" id="TIGR02779">
    <property type="entry name" value="NHEJ_ligase_lig"/>
    <property type="match status" value="1"/>
</dbReference>
<dbReference type="InterPro" id="IPR052171">
    <property type="entry name" value="NHEJ_LigD"/>
</dbReference>
<evidence type="ECO:0000256" key="1">
    <source>
        <dbReference type="ARBA" id="ARBA00001936"/>
    </source>
</evidence>
<keyword evidence="11" id="KW-0269">Exonuclease</keyword>
<evidence type="ECO:0000256" key="8">
    <source>
        <dbReference type="ARBA" id="ARBA00022741"/>
    </source>
</evidence>
<dbReference type="CDD" id="cd07906">
    <property type="entry name" value="Adenylation_DNA_ligase_LigD_LigC"/>
    <property type="match status" value="1"/>
</dbReference>
<dbReference type="EMBL" id="CP152276">
    <property type="protein sequence ID" value="XAE44107.1"/>
    <property type="molecule type" value="Genomic_DNA"/>
</dbReference>
<dbReference type="NCBIfam" id="TIGR02777">
    <property type="entry name" value="LigD_PE_dom"/>
    <property type="match status" value="1"/>
</dbReference>
<dbReference type="Gene3D" id="3.90.920.10">
    <property type="entry name" value="DNA primase, PRIM domain"/>
    <property type="match status" value="1"/>
</dbReference>
<dbReference type="SUPFAM" id="SSF56091">
    <property type="entry name" value="DNA ligase/mRNA capping enzyme, catalytic domain"/>
    <property type="match status" value="1"/>
</dbReference>
<evidence type="ECO:0000256" key="20">
    <source>
        <dbReference type="ARBA" id="ARBA00034003"/>
    </source>
</evidence>
<reference evidence="23 24" key="1">
    <citation type="submission" date="2024-04" db="EMBL/GenBank/DDBJ databases">
        <title>Complete genome sequence of Nguyenibacter vanlangesis HBCM-1154, a strain capable of nitrogen fixation, IAA production, and phosphorus solubilization isolated from sugarcane soil.</title>
        <authorList>
            <person name="MY HANH P."/>
        </authorList>
    </citation>
    <scope>NUCLEOTIDE SEQUENCE [LARGE SCALE GENOMIC DNA]</scope>
    <source>
        <strain evidence="23 24">HBCM 1154</strain>
    </source>
</reference>
<evidence type="ECO:0000256" key="11">
    <source>
        <dbReference type="ARBA" id="ARBA00022839"/>
    </source>
</evidence>
<keyword evidence="16" id="KW-0234">DNA repair</keyword>
<name>A0ABZ3D8H9_9PROT</name>
<dbReference type="SUPFAM" id="SSF50249">
    <property type="entry name" value="Nucleic acid-binding proteins"/>
    <property type="match status" value="1"/>
</dbReference>
<keyword evidence="10" id="KW-0378">Hydrolase</keyword>
<dbReference type="Pfam" id="PF13298">
    <property type="entry name" value="LigD_N"/>
    <property type="match status" value="1"/>
</dbReference>
<dbReference type="PROSITE" id="PS50160">
    <property type="entry name" value="DNA_LIGASE_A3"/>
    <property type="match status" value="1"/>
</dbReference>
<dbReference type="InterPro" id="IPR012310">
    <property type="entry name" value="DNA_ligase_ATP-dep_cent"/>
</dbReference>
<evidence type="ECO:0000256" key="13">
    <source>
        <dbReference type="ARBA" id="ARBA00022932"/>
    </source>
</evidence>
<keyword evidence="9" id="KW-0227">DNA damage</keyword>
<keyword evidence="8" id="KW-0547">Nucleotide-binding</keyword>
<keyword evidence="12" id="KW-0067">ATP-binding</keyword>
<dbReference type="PANTHER" id="PTHR42705:SF2">
    <property type="entry name" value="BIFUNCTIONAL NON-HOMOLOGOUS END JOINING PROTEIN LIGD"/>
    <property type="match status" value="1"/>
</dbReference>
<dbReference type="Pfam" id="PF21686">
    <property type="entry name" value="LigD_Prim-Pol"/>
    <property type="match status" value="1"/>
</dbReference>
<keyword evidence="24" id="KW-1185">Reference proteome</keyword>
<comment type="cofactor">
    <cofactor evidence="1">
        <name>Mn(2+)</name>
        <dbReference type="ChEBI" id="CHEBI:29035"/>
    </cofactor>
</comment>
<dbReference type="Pfam" id="PF01068">
    <property type="entry name" value="DNA_ligase_A_M"/>
    <property type="match status" value="1"/>
</dbReference>
<keyword evidence="4" id="KW-0808">Transferase</keyword>
<dbReference type="RefSeq" id="WP_342629419.1">
    <property type="nucleotide sequence ID" value="NZ_CP152276.1"/>
</dbReference>
<evidence type="ECO:0000256" key="19">
    <source>
        <dbReference type="ARBA" id="ARBA00029943"/>
    </source>
</evidence>
<sequence length="844" mass="91072">MGLASYRQKRDFRVTPEPAGDAAPAGGHMFVVQKHAARRLHYDFRLEMDGVLKSWAVTRGPSLVAGTRRLAVHVEDHPLDYGGFEGVIPRGQYGGGTVEMWDRGTWTPLHDPAAGLAKGHLDFELHGEKLRGRWHLVRMRPRKPERRENWLLIKGEDDAARAASDPDILEEQPDSIATGRSIAQIAAGQSAARQGTADTVTADDAAAPGAPGGLPGARAGTLPDFVAPALASLARIAPRGPQWLHEIKFDGYRLLARIDGGHVRLLTRTGLDWSDRFGPRLAAALAALPVRHALIDGELVVERPDGASDFSALQADLSAGRTDRFAFYAFDLLYLDGYDLQAAPLDARKGLLHRLVSAETGVLRFSAHFGAAGDAVLRQACRLGLEGVVSKLRNAPYRPGRSRDWMKTKCRARQEFVIGGYMPSRSAPRAIGSLVLGVHDAHDRSRLVHVGRAGTGFTADMARDLFRRLAPLTIPRSPFATPLTAVERRDIRYLRPELVAEIAFQGWTADGHVRQASFRGLREDKPAADIIREETPLASTGRAMDLTHPDRPYWPDAGITKQDLAAYYAAIWPHIAPFITDRPLALLRCPTGIGGARFFQKHPWQGAGKPVVALHDPRAAAGERLIGIRDLDGLIALVQAASLEIHPWGATSRDWEHPDLIVMDLDPGEGVPWPAVVAAAREVRARLERAGLAAFAKLSGGKGLHVVSPLAPRADWDMVKAFARGLAQDMAADSPGAYVATLSKARRHGRILIDYLRNQRGATAVAPYSTRARPGAPVATPVAWDELGPDIGPAHFTLGTIAARLAAPAADPWAAFHAAARPLEAARRTTGGRAGGGRAGGGRA</sequence>
<organism evidence="23 24">
    <name type="scientific">Nguyenibacter vanlangensis</name>
    <dbReference type="NCBI Taxonomy" id="1216886"/>
    <lineage>
        <taxon>Bacteria</taxon>
        <taxon>Pseudomonadati</taxon>
        <taxon>Pseudomonadota</taxon>
        <taxon>Alphaproteobacteria</taxon>
        <taxon>Acetobacterales</taxon>
        <taxon>Acetobacteraceae</taxon>
        <taxon>Nguyenibacter</taxon>
    </lineage>
</organism>
<evidence type="ECO:0000256" key="21">
    <source>
        <dbReference type="SAM" id="MobiDB-lite"/>
    </source>
</evidence>
<proteinExistence type="predicted"/>
<keyword evidence="17" id="KW-0464">Manganese</keyword>
<evidence type="ECO:0000259" key="22">
    <source>
        <dbReference type="PROSITE" id="PS50160"/>
    </source>
</evidence>
<dbReference type="InterPro" id="IPR014146">
    <property type="entry name" value="LigD_ligase_dom"/>
</dbReference>
<evidence type="ECO:0000256" key="5">
    <source>
        <dbReference type="ARBA" id="ARBA00022695"/>
    </source>
</evidence>
<dbReference type="NCBIfam" id="TIGR02776">
    <property type="entry name" value="NHEJ_ligase_prk"/>
    <property type="match status" value="1"/>
</dbReference>
<keyword evidence="13" id="KW-0239">DNA-directed DNA polymerase</keyword>
<evidence type="ECO:0000256" key="16">
    <source>
        <dbReference type="ARBA" id="ARBA00023204"/>
    </source>
</evidence>
<feature type="region of interest" description="Disordered" evidence="21">
    <location>
        <begin position="194"/>
        <end position="216"/>
    </location>
</feature>
<evidence type="ECO:0000256" key="4">
    <source>
        <dbReference type="ARBA" id="ARBA00022679"/>
    </source>
</evidence>
<evidence type="ECO:0000313" key="24">
    <source>
        <dbReference type="Proteomes" id="UP001449795"/>
    </source>
</evidence>
<dbReference type="InterPro" id="IPR014144">
    <property type="entry name" value="LigD_PE_domain"/>
</dbReference>
<dbReference type="Proteomes" id="UP001449795">
    <property type="component" value="Chromosome"/>
</dbReference>
<evidence type="ECO:0000256" key="18">
    <source>
        <dbReference type="ARBA" id="ARBA00023268"/>
    </source>
</evidence>
<evidence type="ECO:0000313" key="23">
    <source>
        <dbReference type="EMBL" id="XAE44107.1"/>
    </source>
</evidence>
<evidence type="ECO:0000256" key="6">
    <source>
        <dbReference type="ARBA" id="ARBA00022722"/>
    </source>
</evidence>
<dbReference type="CDD" id="cd07971">
    <property type="entry name" value="OBF_DNA_ligase_LigD"/>
    <property type="match status" value="1"/>
</dbReference>
<dbReference type="GO" id="GO:0003910">
    <property type="term" value="F:DNA ligase (ATP) activity"/>
    <property type="evidence" value="ECO:0007669"/>
    <property type="project" value="UniProtKB-EC"/>
</dbReference>
<dbReference type="InterPro" id="IPR012309">
    <property type="entry name" value="DNA_ligase_ATP-dep_C"/>
</dbReference>
<keyword evidence="5" id="KW-0548">Nucleotidyltransferase</keyword>
<evidence type="ECO:0000256" key="15">
    <source>
        <dbReference type="ARBA" id="ARBA00023172"/>
    </source>
</evidence>
<gene>
    <name evidence="23" type="primary">ligD</name>
    <name evidence="23" type="ORF">AAC691_06645</name>
</gene>
<dbReference type="EC" id="6.5.1.1" evidence="2"/>
<dbReference type="InterPro" id="IPR033651">
    <property type="entry name" value="PaeLigD_Pol-like"/>
</dbReference>
<keyword evidence="14" id="KW-0238">DNA-binding</keyword>
<feature type="domain" description="ATP-dependent DNA ligase family profile" evidence="22">
    <location>
        <begin position="327"/>
        <end position="409"/>
    </location>
</feature>
<keyword evidence="7" id="KW-0479">Metal-binding</keyword>
<evidence type="ECO:0000256" key="2">
    <source>
        <dbReference type="ARBA" id="ARBA00012727"/>
    </source>
</evidence>
<dbReference type="Pfam" id="PF04679">
    <property type="entry name" value="DNA_ligase_A_C"/>
    <property type="match status" value="1"/>
</dbReference>
<dbReference type="Gene3D" id="3.30.470.30">
    <property type="entry name" value="DNA ligase/mRNA capping enzyme"/>
    <property type="match status" value="1"/>
</dbReference>
<feature type="compositionally biased region" description="Low complexity" evidence="21">
    <location>
        <begin position="194"/>
        <end position="209"/>
    </location>
</feature>
<evidence type="ECO:0000256" key="3">
    <source>
        <dbReference type="ARBA" id="ARBA00022598"/>
    </source>
</evidence>
<evidence type="ECO:0000256" key="17">
    <source>
        <dbReference type="ARBA" id="ARBA00023211"/>
    </source>
</evidence>
<dbReference type="InterPro" id="IPR014143">
    <property type="entry name" value="NHEJ_ligase_prk"/>
</dbReference>
<accession>A0ABZ3D8H9</accession>
<dbReference type="Gene3D" id="3.30.1490.70">
    <property type="match status" value="1"/>
</dbReference>
<dbReference type="NCBIfam" id="TIGR02778">
    <property type="entry name" value="ligD_pol"/>
    <property type="match status" value="1"/>
</dbReference>